<feature type="domain" description="HTH marR-type" evidence="4">
    <location>
        <begin position="4"/>
        <end position="140"/>
    </location>
</feature>
<evidence type="ECO:0000313" key="6">
    <source>
        <dbReference type="Proteomes" id="UP001596455"/>
    </source>
</evidence>
<dbReference type="InterPro" id="IPR036390">
    <property type="entry name" value="WH_DNA-bd_sf"/>
</dbReference>
<keyword evidence="3" id="KW-0804">Transcription</keyword>
<protein>
    <submittedName>
        <fullName evidence="5">MarR family winged helix-turn-helix transcriptional regulator</fullName>
    </submittedName>
</protein>
<dbReference type="PROSITE" id="PS01117">
    <property type="entry name" value="HTH_MARR_1"/>
    <property type="match status" value="1"/>
</dbReference>
<dbReference type="SUPFAM" id="SSF46785">
    <property type="entry name" value="Winged helix' DNA-binding domain"/>
    <property type="match status" value="1"/>
</dbReference>
<dbReference type="Gene3D" id="1.10.10.10">
    <property type="entry name" value="Winged helix-like DNA-binding domain superfamily/Winged helix DNA-binding domain"/>
    <property type="match status" value="1"/>
</dbReference>
<dbReference type="SMART" id="SM00347">
    <property type="entry name" value="HTH_MARR"/>
    <property type="match status" value="1"/>
</dbReference>
<dbReference type="PRINTS" id="PR00598">
    <property type="entry name" value="HTHMARR"/>
</dbReference>
<dbReference type="InterPro" id="IPR023187">
    <property type="entry name" value="Tscrpt_reg_MarR-type_CS"/>
</dbReference>
<evidence type="ECO:0000256" key="2">
    <source>
        <dbReference type="ARBA" id="ARBA00023125"/>
    </source>
</evidence>
<evidence type="ECO:0000313" key="5">
    <source>
        <dbReference type="EMBL" id="MFC7405558.1"/>
    </source>
</evidence>
<dbReference type="RefSeq" id="WP_382394103.1">
    <property type="nucleotide sequence ID" value="NZ_JBHTCQ010000002.1"/>
</dbReference>
<dbReference type="PANTHER" id="PTHR33164">
    <property type="entry name" value="TRANSCRIPTIONAL REGULATOR, MARR FAMILY"/>
    <property type="match status" value="1"/>
</dbReference>
<name>A0ABW2Q7T3_9MICO</name>
<gene>
    <name evidence="5" type="ORF">ACFQQL_10605</name>
</gene>
<accession>A0ABW2Q7T3</accession>
<keyword evidence="6" id="KW-1185">Reference proteome</keyword>
<sequence length="149" mass="16417">MDDKAALIDEIARLQAELGAALARQRYVPMLRSTLTMQQFKLMMLIRAHGGMTGNELAERLGVSLPTVSGIVDRLAERGLLERREDEEDRRVRRSVVSDAGERMMAEIDAAGEQYGRDVLEEVGVADLRALARGVAAVKAVLEARVDRA</sequence>
<dbReference type="PROSITE" id="PS50995">
    <property type="entry name" value="HTH_MARR_2"/>
    <property type="match status" value="1"/>
</dbReference>
<dbReference type="EMBL" id="JBHTCQ010000002">
    <property type="protein sequence ID" value="MFC7405558.1"/>
    <property type="molecule type" value="Genomic_DNA"/>
</dbReference>
<dbReference type="InterPro" id="IPR039422">
    <property type="entry name" value="MarR/SlyA-like"/>
</dbReference>
<keyword evidence="1" id="KW-0805">Transcription regulation</keyword>
<dbReference type="PANTHER" id="PTHR33164:SF43">
    <property type="entry name" value="HTH-TYPE TRANSCRIPTIONAL REPRESSOR YETL"/>
    <property type="match status" value="1"/>
</dbReference>
<proteinExistence type="predicted"/>
<dbReference type="InterPro" id="IPR036388">
    <property type="entry name" value="WH-like_DNA-bd_sf"/>
</dbReference>
<dbReference type="Proteomes" id="UP001596455">
    <property type="component" value="Unassembled WGS sequence"/>
</dbReference>
<keyword evidence="2" id="KW-0238">DNA-binding</keyword>
<evidence type="ECO:0000256" key="1">
    <source>
        <dbReference type="ARBA" id="ARBA00023015"/>
    </source>
</evidence>
<dbReference type="InterPro" id="IPR000835">
    <property type="entry name" value="HTH_MarR-typ"/>
</dbReference>
<evidence type="ECO:0000259" key="4">
    <source>
        <dbReference type="PROSITE" id="PS50995"/>
    </source>
</evidence>
<reference evidence="6" key="1">
    <citation type="journal article" date="2019" name="Int. J. Syst. Evol. Microbiol.">
        <title>The Global Catalogue of Microorganisms (GCM) 10K type strain sequencing project: providing services to taxonomists for standard genome sequencing and annotation.</title>
        <authorList>
            <consortium name="The Broad Institute Genomics Platform"/>
            <consortium name="The Broad Institute Genome Sequencing Center for Infectious Disease"/>
            <person name="Wu L."/>
            <person name="Ma J."/>
        </authorList>
    </citation>
    <scope>NUCLEOTIDE SEQUENCE [LARGE SCALE GENOMIC DNA]</scope>
    <source>
        <strain evidence="6">JCM 1490</strain>
    </source>
</reference>
<evidence type="ECO:0000256" key="3">
    <source>
        <dbReference type="ARBA" id="ARBA00023163"/>
    </source>
</evidence>
<dbReference type="Pfam" id="PF01047">
    <property type="entry name" value="MarR"/>
    <property type="match status" value="1"/>
</dbReference>
<comment type="caution">
    <text evidence="5">The sequence shown here is derived from an EMBL/GenBank/DDBJ whole genome shotgun (WGS) entry which is preliminary data.</text>
</comment>
<organism evidence="5 6">
    <name type="scientific">Georgenia alba</name>
    <dbReference type="NCBI Taxonomy" id="2233858"/>
    <lineage>
        <taxon>Bacteria</taxon>
        <taxon>Bacillati</taxon>
        <taxon>Actinomycetota</taxon>
        <taxon>Actinomycetes</taxon>
        <taxon>Micrococcales</taxon>
        <taxon>Bogoriellaceae</taxon>
        <taxon>Georgenia</taxon>
    </lineage>
</organism>